<evidence type="ECO:0000256" key="16">
    <source>
        <dbReference type="ARBA" id="ARBA00082981"/>
    </source>
</evidence>
<dbReference type="GO" id="GO:0005506">
    <property type="term" value="F:iron ion binding"/>
    <property type="evidence" value="ECO:0007669"/>
    <property type="project" value="InterPro"/>
</dbReference>
<gene>
    <name evidence="19" type="ORF">AWC12_01135</name>
</gene>
<dbReference type="GO" id="GO:0036199">
    <property type="term" value="F:cholest-4-en-3-one 26-monooxygenase activity"/>
    <property type="evidence" value="ECO:0007669"/>
    <property type="project" value="TreeGrafter"/>
</dbReference>
<evidence type="ECO:0000256" key="12">
    <source>
        <dbReference type="ARBA" id="ARBA00023221"/>
    </source>
</evidence>
<evidence type="ECO:0000256" key="17">
    <source>
        <dbReference type="ARBA" id="ARBA00083909"/>
    </source>
</evidence>
<dbReference type="GO" id="GO:0006707">
    <property type="term" value="P:cholesterol catabolic process"/>
    <property type="evidence" value="ECO:0007669"/>
    <property type="project" value="TreeGrafter"/>
</dbReference>
<dbReference type="InterPro" id="IPR001128">
    <property type="entry name" value="Cyt_P450"/>
</dbReference>
<keyword evidence="5 18" id="KW-0479">Metal-binding</keyword>
<evidence type="ECO:0000256" key="5">
    <source>
        <dbReference type="ARBA" id="ARBA00022723"/>
    </source>
</evidence>
<evidence type="ECO:0000256" key="1">
    <source>
        <dbReference type="ARBA" id="ARBA00001971"/>
    </source>
</evidence>
<dbReference type="Proteomes" id="UP000193622">
    <property type="component" value="Unassembled WGS sequence"/>
</dbReference>
<keyword evidence="3" id="KW-0153">Cholesterol metabolism</keyword>
<evidence type="ECO:0000256" key="18">
    <source>
        <dbReference type="RuleBase" id="RU000461"/>
    </source>
</evidence>
<evidence type="ECO:0000256" key="2">
    <source>
        <dbReference type="ARBA" id="ARBA00010617"/>
    </source>
</evidence>
<dbReference type="Pfam" id="PF00067">
    <property type="entry name" value="p450"/>
    <property type="match status" value="1"/>
</dbReference>
<accession>A0A1X1X2T8</accession>
<evidence type="ECO:0000256" key="11">
    <source>
        <dbReference type="ARBA" id="ARBA00023166"/>
    </source>
</evidence>
<evidence type="ECO:0000256" key="4">
    <source>
        <dbReference type="ARBA" id="ARBA00022617"/>
    </source>
</evidence>
<keyword evidence="4 18" id="KW-0349">Heme</keyword>
<dbReference type="GO" id="GO:0008395">
    <property type="term" value="F:steroid hydroxylase activity"/>
    <property type="evidence" value="ECO:0007669"/>
    <property type="project" value="TreeGrafter"/>
</dbReference>
<dbReference type="RefSeq" id="WP_085171539.1">
    <property type="nucleotide sequence ID" value="NZ_LQPC01000002.1"/>
</dbReference>
<keyword evidence="6" id="KW-0442">Lipid degradation</keyword>
<evidence type="ECO:0000313" key="19">
    <source>
        <dbReference type="EMBL" id="ORV93038.1"/>
    </source>
</evidence>
<dbReference type="InterPro" id="IPR002397">
    <property type="entry name" value="Cyt_P450_B"/>
</dbReference>
<dbReference type="Gene3D" id="1.10.630.10">
    <property type="entry name" value="Cytochrome P450"/>
    <property type="match status" value="1"/>
</dbReference>
<dbReference type="AlphaFoldDB" id="A0A1X1X2T8"/>
<reference evidence="19 20" key="1">
    <citation type="submission" date="2016-01" db="EMBL/GenBank/DDBJ databases">
        <title>The new phylogeny of the genus Mycobacterium.</title>
        <authorList>
            <person name="Tarcisio F."/>
            <person name="Conor M."/>
            <person name="Antonella G."/>
            <person name="Elisabetta G."/>
            <person name="Giulia F.S."/>
            <person name="Sara T."/>
            <person name="Anna F."/>
            <person name="Clotilde B."/>
            <person name="Roberto B."/>
            <person name="Veronica D.S."/>
            <person name="Fabio R."/>
            <person name="Monica P."/>
            <person name="Olivier J."/>
            <person name="Enrico T."/>
            <person name="Nicola S."/>
        </authorList>
    </citation>
    <scope>NUCLEOTIDE SEQUENCE [LARGE SCALE GENOMIC DNA]</scope>
    <source>
        <strain evidence="19 20">DSM 45541</strain>
    </source>
</reference>
<protein>
    <recommendedName>
        <fullName evidence="14">Steroid C26-monooxygenase</fullName>
    </recommendedName>
    <alternativeName>
        <fullName evidence="15">Cholest-4-en-3-one C26-monooxygenase</fullName>
    </alternativeName>
    <alternativeName>
        <fullName evidence="17">Cholesterol C26-monooxygenase</fullName>
    </alternativeName>
    <alternativeName>
        <fullName evidence="16">Steroid C27-monooxygenase</fullName>
    </alternativeName>
</protein>
<keyword evidence="11" id="KW-1207">Sterol metabolism</keyword>
<evidence type="ECO:0000256" key="13">
    <source>
        <dbReference type="ARBA" id="ARBA00049645"/>
    </source>
</evidence>
<dbReference type="PROSITE" id="PS00086">
    <property type="entry name" value="CYTOCHROME_P450"/>
    <property type="match status" value="1"/>
</dbReference>
<keyword evidence="10" id="KW-0443">Lipid metabolism</keyword>
<keyword evidence="7 18" id="KW-0560">Oxidoreductase</keyword>
<dbReference type="GO" id="GO:0020037">
    <property type="term" value="F:heme binding"/>
    <property type="evidence" value="ECO:0007669"/>
    <property type="project" value="InterPro"/>
</dbReference>
<dbReference type="PRINTS" id="PR00359">
    <property type="entry name" value="BP450"/>
</dbReference>
<evidence type="ECO:0000256" key="8">
    <source>
        <dbReference type="ARBA" id="ARBA00023004"/>
    </source>
</evidence>
<evidence type="ECO:0000256" key="10">
    <source>
        <dbReference type="ARBA" id="ARBA00023098"/>
    </source>
</evidence>
<name>A0A1X1X2T8_MYCIR</name>
<comment type="similarity">
    <text evidence="2 18">Belongs to the cytochrome P450 family.</text>
</comment>
<sequence>MTVTGTAPSVFDAGLPTFDYSFTATPHDIFDDLRAAQSRVPIAIGPLGPEILSYDLAREMLRDNRFRLPPGITLAAQGITSGPLFDKLANSLLGLEGAPHTRLRKLVSKAFTPRSTARLNDTIHSVVNELVDRVVDRGRCDIVTDIARPYPTPIMCALLGAPPEDWQLFADWTEEVFKALNFQADVTFDESAIMRAWGELDAYVDGMVAVRRNDITDDLLSELIRAESDGERLNSDELRMLVAGFLMAGTDTTRNQLAASVQVLCEHPDQWVKLRDHPELAMQAVEESMRHSPAACIVPRAATEDVEFGGYLFPAGTFVLVNTLAANRDPAIYHDADRFDISRNDVPAILTFGGGAHYCLGANLARRELAEALIVLTRRLPVPRRIGPAPWKSVLGMTGPTTLSVDFTRRAVSADA</sequence>
<evidence type="ECO:0000256" key="6">
    <source>
        <dbReference type="ARBA" id="ARBA00022963"/>
    </source>
</evidence>
<keyword evidence="9 18" id="KW-0503">Monooxygenase</keyword>
<dbReference type="EMBL" id="LQPC01000002">
    <property type="protein sequence ID" value="ORV93038.1"/>
    <property type="molecule type" value="Genomic_DNA"/>
</dbReference>
<dbReference type="PRINTS" id="PR00385">
    <property type="entry name" value="P450"/>
</dbReference>
<dbReference type="FunFam" id="1.10.630.10:FF:000018">
    <property type="entry name" value="Cytochrome P450 monooxygenase"/>
    <property type="match status" value="1"/>
</dbReference>
<evidence type="ECO:0000313" key="20">
    <source>
        <dbReference type="Proteomes" id="UP000193622"/>
    </source>
</evidence>
<keyword evidence="8 18" id="KW-0408">Iron</keyword>
<dbReference type="PANTHER" id="PTHR46696:SF4">
    <property type="entry name" value="BIOTIN BIOSYNTHESIS CYTOCHROME P450"/>
    <property type="match status" value="1"/>
</dbReference>
<dbReference type="InterPro" id="IPR036396">
    <property type="entry name" value="Cyt_P450_sf"/>
</dbReference>
<evidence type="ECO:0000256" key="9">
    <source>
        <dbReference type="ARBA" id="ARBA00023033"/>
    </source>
</evidence>
<comment type="cofactor">
    <cofactor evidence="1">
        <name>heme</name>
        <dbReference type="ChEBI" id="CHEBI:30413"/>
    </cofactor>
</comment>
<comment type="pathway">
    <text evidence="13">Steroid metabolism; cholesterol degradation.</text>
</comment>
<keyword evidence="12" id="KW-0753">Steroid metabolism</keyword>
<evidence type="ECO:0000256" key="7">
    <source>
        <dbReference type="ARBA" id="ARBA00023002"/>
    </source>
</evidence>
<dbReference type="SUPFAM" id="SSF48264">
    <property type="entry name" value="Cytochrome P450"/>
    <property type="match status" value="1"/>
</dbReference>
<dbReference type="PANTHER" id="PTHR46696">
    <property type="entry name" value="P450, PUTATIVE (EUROFUNG)-RELATED"/>
    <property type="match status" value="1"/>
</dbReference>
<proteinExistence type="inferred from homology"/>
<organism evidence="19 20">
    <name type="scientific">Mycolicibacterium iranicum</name>
    <name type="common">Mycobacterium iranicum</name>
    <dbReference type="NCBI Taxonomy" id="912594"/>
    <lineage>
        <taxon>Bacteria</taxon>
        <taxon>Bacillati</taxon>
        <taxon>Actinomycetota</taxon>
        <taxon>Actinomycetes</taxon>
        <taxon>Mycobacteriales</taxon>
        <taxon>Mycobacteriaceae</taxon>
        <taxon>Mycolicibacterium</taxon>
    </lineage>
</organism>
<evidence type="ECO:0000256" key="15">
    <source>
        <dbReference type="ARBA" id="ARBA00079588"/>
    </source>
</evidence>
<evidence type="ECO:0000256" key="14">
    <source>
        <dbReference type="ARBA" id="ARBA00070775"/>
    </source>
</evidence>
<evidence type="ECO:0000256" key="3">
    <source>
        <dbReference type="ARBA" id="ARBA00022548"/>
    </source>
</evidence>
<dbReference type="InterPro" id="IPR017972">
    <property type="entry name" value="Cyt_P450_CS"/>
</dbReference>
<comment type="caution">
    <text evidence="19">The sequence shown here is derived from an EMBL/GenBank/DDBJ whole genome shotgun (WGS) entry which is preliminary data.</text>
</comment>